<dbReference type="CDD" id="cd05566">
    <property type="entry name" value="PTS_IIB_galactitol"/>
    <property type="match status" value="1"/>
</dbReference>
<keyword evidence="1" id="KW-0808">Transferase</keyword>
<dbReference type="Proteomes" id="UP001212981">
    <property type="component" value="Unassembled WGS sequence"/>
</dbReference>
<dbReference type="EMBL" id="JAQLXO010000005">
    <property type="protein sequence ID" value="MDB7982184.1"/>
    <property type="molecule type" value="Genomic_DNA"/>
</dbReference>
<dbReference type="InterPro" id="IPR013011">
    <property type="entry name" value="PTS_EIIB_2"/>
</dbReference>
<reference evidence="4 5" key="1">
    <citation type="submission" date="2020-04" db="EMBL/GenBank/DDBJ databases">
        <authorList>
            <person name="Hitch T.C.A."/>
            <person name="Wylensek D."/>
            <person name="Clavel T."/>
        </authorList>
    </citation>
    <scope>NUCLEOTIDE SEQUENCE [LARGE SCALE GENOMIC DNA]</scope>
    <source>
        <strain evidence="4 5">BSM-383-APC-22F</strain>
    </source>
</reference>
<evidence type="ECO:0000313" key="5">
    <source>
        <dbReference type="Proteomes" id="UP000540014"/>
    </source>
</evidence>
<name>A0A7X9NGD4_9FIRM</name>
<dbReference type="RefSeq" id="WP_168964762.1">
    <property type="nucleotide sequence ID" value="NZ_JABAFR010000004.1"/>
</dbReference>
<dbReference type="InterPro" id="IPR036095">
    <property type="entry name" value="PTS_EIIB-like_sf"/>
</dbReference>
<dbReference type="Gene3D" id="3.40.50.2300">
    <property type="match status" value="1"/>
</dbReference>
<evidence type="ECO:0000313" key="4">
    <source>
        <dbReference type="EMBL" id="NME43767.1"/>
    </source>
</evidence>
<protein>
    <submittedName>
        <fullName evidence="4">PTS sugar transporter subunit IIB</fullName>
    </submittedName>
</protein>
<evidence type="ECO:0000259" key="2">
    <source>
        <dbReference type="PROSITE" id="PS51099"/>
    </source>
</evidence>
<dbReference type="SUPFAM" id="SSF52794">
    <property type="entry name" value="PTS system IIB component-like"/>
    <property type="match status" value="1"/>
</dbReference>
<evidence type="ECO:0000256" key="1">
    <source>
        <dbReference type="ARBA" id="ARBA00022679"/>
    </source>
</evidence>
<dbReference type="Pfam" id="PF02302">
    <property type="entry name" value="PTS_IIB"/>
    <property type="match status" value="1"/>
</dbReference>
<feature type="domain" description="PTS EIIB type-2" evidence="2">
    <location>
        <begin position="5"/>
        <end position="97"/>
    </location>
</feature>
<sequence length="99" mass="10851">MAKKINILVACGSGVATSTLASKKVEEVCKEYNLEYSIETCSMSGVQGLSKNFDVVLTTNKYDKPLDVPVMSVTPFITGIRMDKTKKELGELLKKISED</sequence>
<dbReference type="PROSITE" id="PS51099">
    <property type="entry name" value="PTS_EIIB_TYPE_2"/>
    <property type="match status" value="1"/>
</dbReference>
<dbReference type="GO" id="GO:0009401">
    <property type="term" value="P:phosphoenolpyruvate-dependent sugar phosphotransferase system"/>
    <property type="evidence" value="ECO:0007669"/>
    <property type="project" value="InterPro"/>
</dbReference>
<gene>
    <name evidence="4" type="ORF">HF861_02580</name>
    <name evidence="3" type="ORF">PND82_05040</name>
</gene>
<keyword evidence="4" id="KW-0762">Sugar transport</keyword>
<dbReference type="GO" id="GO:0008982">
    <property type="term" value="F:protein-N(PI)-phosphohistidine-sugar phosphotransferase activity"/>
    <property type="evidence" value="ECO:0007669"/>
    <property type="project" value="InterPro"/>
</dbReference>
<dbReference type="Proteomes" id="UP000540014">
    <property type="component" value="Unassembled WGS sequence"/>
</dbReference>
<proteinExistence type="predicted"/>
<reference evidence="3" key="2">
    <citation type="submission" date="2023-01" db="EMBL/GenBank/DDBJ databases">
        <title>Human gut microbiome strain richness.</title>
        <authorList>
            <person name="Chen-Liaw A."/>
        </authorList>
    </citation>
    <scope>NUCLEOTIDE SEQUENCE</scope>
    <source>
        <strain evidence="3">D8_m1001271B151109d0_201107</strain>
    </source>
</reference>
<accession>A0A7X9NGD4</accession>
<dbReference type="EMBL" id="JABAFR010000004">
    <property type="protein sequence ID" value="NME43767.1"/>
    <property type="molecule type" value="Genomic_DNA"/>
</dbReference>
<organism evidence="4 5">
    <name type="scientific">Faecalicoccus pleomorphus</name>
    <dbReference type="NCBI Taxonomy" id="1323"/>
    <lineage>
        <taxon>Bacteria</taxon>
        <taxon>Bacillati</taxon>
        <taxon>Bacillota</taxon>
        <taxon>Erysipelotrichia</taxon>
        <taxon>Erysipelotrichales</taxon>
        <taxon>Erysipelotrichaceae</taxon>
        <taxon>Faecalicoccus</taxon>
    </lineage>
</organism>
<dbReference type="AlphaFoldDB" id="A0A7X9NGD4"/>
<dbReference type="InterPro" id="IPR003501">
    <property type="entry name" value="PTS_EIIB_2/3"/>
</dbReference>
<comment type="caution">
    <text evidence="4">The sequence shown here is derived from an EMBL/GenBank/DDBJ whole genome shotgun (WGS) entry which is preliminary data.</text>
</comment>
<evidence type="ECO:0000313" key="3">
    <source>
        <dbReference type="EMBL" id="MDB7982184.1"/>
    </source>
</evidence>
<keyword evidence="4" id="KW-0813">Transport</keyword>